<evidence type="ECO:0000313" key="1">
    <source>
        <dbReference type="EMBL" id="AFA39245.1"/>
    </source>
</evidence>
<organism evidence="1 2">
    <name type="scientific">Pyrobaculum oguniense (strain DSM 13380 / JCM 10595 / TE7)</name>
    <dbReference type="NCBI Taxonomy" id="698757"/>
    <lineage>
        <taxon>Archaea</taxon>
        <taxon>Thermoproteota</taxon>
        <taxon>Thermoprotei</taxon>
        <taxon>Thermoproteales</taxon>
        <taxon>Thermoproteaceae</taxon>
        <taxon>Pyrobaculum</taxon>
    </lineage>
</organism>
<keyword evidence="2" id="KW-1185">Reference proteome</keyword>
<dbReference type="HOGENOM" id="CLU_2821072_0_0_2"/>
<proteinExistence type="predicted"/>
<dbReference type="Proteomes" id="UP000009062">
    <property type="component" value="Chromosome"/>
</dbReference>
<sequence>MTWPAHLKQKQKHIPSMHIMFGLGVAAETKPATAMVPSNATAGAIFIILSKPAIFWSHETFQLSTF</sequence>
<dbReference type="EMBL" id="CP003316">
    <property type="protein sequence ID" value="AFA39245.1"/>
    <property type="molecule type" value="Genomic_DNA"/>
</dbReference>
<dbReference type="KEGG" id="pog:Pogu_1218"/>
<reference evidence="1 2" key="1">
    <citation type="journal article" date="2012" name="Stand. Genomic Sci.">
        <title>Complete genome sequence of Pyrobaculum oguniense.</title>
        <authorList>
            <person name="Bernick D.L."/>
            <person name="Karplus K."/>
            <person name="Lui L.M."/>
            <person name="Coker J.K."/>
            <person name="Murphy J.N."/>
            <person name="Chan P.P."/>
            <person name="Cozen A.E."/>
            <person name="Lowe T.M."/>
        </authorList>
    </citation>
    <scope>NUCLEOTIDE SEQUENCE [LARGE SCALE GENOMIC DNA]</scope>
    <source>
        <strain evidence="1 2">TE7</strain>
    </source>
</reference>
<dbReference type="AlphaFoldDB" id="H6Q8U0"/>
<dbReference type="STRING" id="698757.Pogu_1218"/>
<name>H6Q8U0_PYROT</name>
<accession>H6Q8U0</accession>
<protein>
    <submittedName>
        <fullName evidence="1">Uncharacterized protein</fullName>
    </submittedName>
</protein>
<gene>
    <name evidence="1" type="ordered locus">Pogu_1218</name>
</gene>
<evidence type="ECO:0000313" key="2">
    <source>
        <dbReference type="Proteomes" id="UP000009062"/>
    </source>
</evidence>